<comment type="caution">
    <text evidence="1">The sequence shown here is derived from an EMBL/GenBank/DDBJ whole genome shotgun (WGS) entry which is preliminary data.</text>
</comment>
<dbReference type="SUPFAM" id="SSF100950">
    <property type="entry name" value="NagB/RpiA/CoA transferase-like"/>
    <property type="match status" value="1"/>
</dbReference>
<dbReference type="AlphaFoldDB" id="X1UEP9"/>
<accession>X1UEP9</accession>
<name>X1UEP9_9ZZZZ</name>
<evidence type="ECO:0000313" key="1">
    <source>
        <dbReference type="EMBL" id="GAJ02032.1"/>
    </source>
</evidence>
<sequence>MSKDEMKKNAAIAALEYIEAGRIIGVGTGSTVNFFIDAL</sequence>
<evidence type="ECO:0008006" key="2">
    <source>
        <dbReference type="Google" id="ProtNLM"/>
    </source>
</evidence>
<organism evidence="1">
    <name type="scientific">marine sediment metagenome</name>
    <dbReference type="NCBI Taxonomy" id="412755"/>
    <lineage>
        <taxon>unclassified sequences</taxon>
        <taxon>metagenomes</taxon>
        <taxon>ecological metagenomes</taxon>
    </lineage>
</organism>
<dbReference type="InterPro" id="IPR037171">
    <property type="entry name" value="NagB/RpiA_transferase-like"/>
</dbReference>
<feature type="non-terminal residue" evidence="1">
    <location>
        <position position="39"/>
    </location>
</feature>
<dbReference type="Gene3D" id="3.40.50.1360">
    <property type="match status" value="1"/>
</dbReference>
<proteinExistence type="predicted"/>
<dbReference type="EMBL" id="BARW01018788">
    <property type="protein sequence ID" value="GAJ02032.1"/>
    <property type="molecule type" value="Genomic_DNA"/>
</dbReference>
<protein>
    <recommendedName>
        <fullName evidence="2">Ribose 5-phosphate isomerase A</fullName>
    </recommendedName>
</protein>
<gene>
    <name evidence="1" type="ORF">S12H4_32093</name>
</gene>
<reference evidence="1" key="1">
    <citation type="journal article" date="2014" name="Front. Microbiol.">
        <title>High frequency of phylogenetically diverse reductive dehalogenase-homologous genes in deep subseafloor sedimentary metagenomes.</title>
        <authorList>
            <person name="Kawai M."/>
            <person name="Futagami T."/>
            <person name="Toyoda A."/>
            <person name="Takaki Y."/>
            <person name="Nishi S."/>
            <person name="Hori S."/>
            <person name="Arai W."/>
            <person name="Tsubouchi T."/>
            <person name="Morono Y."/>
            <person name="Uchiyama I."/>
            <person name="Ito T."/>
            <person name="Fujiyama A."/>
            <person name="Inagaki F."/>
            <person name="Takami H."/>
        </authorList>
    </citation>
    <scope>NUCLEOTIDE SEQUENCE</scope>
    <source>
        <strain evidence="1">Expedition CK06-06</strain>
    </source>
</reference>